<dbReference type="EMBL" id="KN818274">
    <property type="protein sequence ID" value="KIL62165.1"/>
    <property type="molecule type" value="Genomic_DNA"/>
</dbReference>
<reference evidence="1 2" key="1">
    <citation type="submission" date="2014-04" db="EMBL/GenBank/DDBJ databases">
        <title>Evolutionary Origins and Diversification of the Mycorrhizal Mutualists.</title>
        <authorList>
            <consortium name="DOE Joint Genome Institute"/>
            <consortium name="Mycorrhizal Genomics Consortium"/>
            <person name="Kohler A."/>
            <person name="Kuo A."/>
            <person name="Nagy L.G."/>
            <person name="Floudas D."/>
            <person name="Copeland A."/>
            <person name="Barry K.W."/>
            <person name="Cichocki N."/>
            <person name="Veneault-Fourrey C."/>
            <person name="LaButti K."/>
            <person name="Lindquist E.A."/>
            <person name="Lipzen A."/>
            <person name="Lundell T."/>
            <person name="Morin E."/>
            <person name="Murat C."/>
            <person name="Riley R."/>
            <person name="Ohm R."/>
            <person name="Sun H."/>
            <person name="Tunlid A."/>
            <person name="Henrissat B."/>
            <person name="Grigoriev I.V."/>
            <person name="Hibbett D.S."/>
            <person name="Martin F."/>
        </authorList>
    </citation>
    <scope>NUCLEOTIDE SEQUENCE [LARGE SCALE GENOMIC DNA]</scope>
    <source>
        <strain evidence="1 2">Koide BX008</strain>
    </source>
</reference>
<evidence type="ECO:0000313" key="1">
    <source>
        <dbReference type="EMBL" id="KIL62165.1"/>
    </source>
</evidence>
<accession>A0A0C2SGC9</accession>
<gene>
    <name evidence="1" type="ORF">M378DRAFT_166002</name>
</gene>
<dbReference type="InParanoid" id="A0A0C2SGC9"/>
<sequence length="55" mass="6120">MESAPEWCEAVGPVQVQAVVDGEDTVRDMLESKAIYLSPSFKKRNLLAKCTLHDL</sequence>
<name>A0A0C2SGC9_AMAMK</name>
<evidence type="ECO:0000313" key="2">
    <source>
        <dbReference type="Proteomes" id="UP000054549"/>
    </source>
</evidence>
<proteinExistence type="predicted"/>
<dbReference type="HOGENOM" id="CLU_3031896_0_0_1"/>
<protein>
    <submittedName>
        <fullName evidence="1">Uncharacterized protein</fullName>
    </submittedName>
</protein>
<keyword evidence="2" id="KW-1185">Reference proteome</keyword>
<dbReference type="Proteomes" id="UP000054549">
    <property type="component" value="Unassembled WGS sequence"/>
</dbReference>
<dbReference type="AlphaFoldDB" id="A0A0C2SGC9"/>
<organism evidence="1 2">
    <name type="scientific">Amanita muscaria (strain Koide BX008)</name>
    <dbReference type="NCBI Taxonomy" id="946122"/>
    <lineage>
        <taxon>Eukaryota</taxon>
        <taxon>Fungi</taxon>
        <taxon>Dikarya</taxon>
        <taxon>Basidiomycota</taxon>
        <taxon>Agaricomycotina</taxon>
        <taxon>Agaricomycetes</taxon>
        <taxon>Agaricomycetidae</taxon>
        <taxon>Agaricales</taxon>
        <taxon>Pluteineae</taxon>
        <taxon>Amanitaceae</taxon>
        <taxon>Amanita</taxon>
    </lineage>
</organism>